<evidence type="ECO:0000256" key="1">
    <source>
        <dbReference type="ARBA" id="ARBA00009995"/>
    </source>
</evidence>
<gene>
    <name evidence="4" type="ORF">T459_20577</name>
</gene>
<dbReference type="EMBL" id="AYRZ02000007">
    <property type="protein sequence ID" value="PHT77055.1"/>
    <property type="molecule type" value="Genomic_DNA"/>
</dbReference>
<dbReference type="InterPro" id="IPR002213">
    <property type="entry name" value="UDP_glucos_trans"/>
</dbReference>
<evidence type="ECO:0000259" key="3">
    <source>
        <dbReference type="Pfam" id="PF26168"/>
    </source>
</evidence>
<dbReference type="Proteomes" id="UP000222542">
    <property type="component" value="Unassembled WGS sequence"/>
</dbReference>
<sequence>MEAKKKTISVLMLPWLAHGHTSPYLELAKKLADRDFHIYLCSTPINLNYSVKQSVIEKYSQSIELVELHLPSFPNRPPRYHTTNGLPSHLMRTLKDAFKMAAPKFSEILQALNPDLVIYDYNQPWAADFASSLNIPAVVFIIYSVATVSWIVHLFENIEEKFLFPEIYLREYEMLPIMKNIDEIPDHEKFTLSDTLRRSRDIVLVKAYRDFEGKYMDYLSNIFSKKIVPLGSLVQQSIDQDDHEEIKQWLDLKEKSSTIFFSFGSFHKAKILVCKMHYRKGISEKAVEYIGAAVEAGRDKDGNLQSEEIAKAIRKVVASEESGEAVRKKVKKLSEMMTAKGDEEIMDGVAQELVALCRKK</sequence>
<dbReference type="SUPFAM" id="SSF53756">
    <property type="entry name" value="UDP-Glycosyltransferase/glycogen phosphorylase"/>
    <property type="match status" value="1"/>
</dbReference>
<dbReference type="Gene3D" id="3.40.50.2000">
    <property type="entry name" value="Glycogen Phosphorylase B"/>
    <property type="match status" value="2"/>
</dbReference>
<organism evidence="4 5">
    <name type="scientific">Capsicum annuum</name>
    <name type="common">Capsicum pepper</name>
    <dbReference type="NCBI Taxonomy" id="4072"/>
    <lineage>
        <taxon>Eukaryota</taxon>
        <taxon>Viridiplantae</taxon>
        <taxon>Streptophyta</taxon>
        <taxon>Embryophyta</taxon>
        <taxon>Tracheophyta</taxon>
        <taxon>Spermatophyta</taxon>
        <taxon>Magnoliopsida</taxon>
        <taxon>eudicotyledons</taxon>
        <taxon>Gunneridae</taxon>
        <taxon>Pentapetalae</taxon>
        <taxon>asterids</taxon>
        <taxon>lamiids</taxon>
        <taxon>Solanales</taxon>
        <taxon>Solanaceae</taxon>
        <taxon>Solanoideae</taxon>
        <taxon>Capsiceae</taxon>
        <taxon>Capsicum</taxon>
    </lineage>
</organism>
<dbReference type="CDD" id="cd03784">
    <property type="entry name" value="GT1_Gtf-like"/>
    <property type="match status" value="1"/>
</dbReference>
<keyword evidence="5" id="KW-1185">Reference proteome</keyword>
<feature type="domain" description="Glycosyltransferase N-terminal" evidence="3">
    <location>
        <begin position="7"/>
        <end position="221"/>
    </location>
</feature>
<dbReference type="OMA" id="MDTRERG"/>
<proteinExistence type="inferred from homology"/>
<comment type="similarity">
    <text evidence="1">Belongs to the UDP-glycosyltransferase family.</text>
</comment>
<evidence type="ECO:0000256" key="2">
    <source>
        <dbReference type="ARBA" id="ARBA00022679"/>
    </source>
</evidence>
<dbReference type="Gramene" id="PHT77055">
    <property type="protein sequence ID" value="PHT77055"/>
    <property type="gene ID" value="T459_20577"/>
</dbReference>
<accession>A0A2G2Z5C5</accession>
<dbReference type="Pfam" id="PF26168">
    <property type="entry name" value="Glyco_transf_N"/>
    <property type="match status" value="1"/>
</dbReference>
<comment type="caution">
    <text evidence="4">The sequence shown here is derived from an EMBL/GenBank/DDBJ whole genome shotgun (WGS) entry which is preliminary data.</text>
</comment>
<dbReference type="PANTHER" id="PTHR48044">
    <property type="entry name" value="GLYCOSYLTRANSFERASE"/>
    <property type="match status" value="1"/>
</dbReference>
<dbReference type="GO" id="GO:0035251">
    <property type="term" value="F:UDP-glucosyltransferase activity"/>
    <property type="evidence" value="ECO:0000318"/>
    <property type="project" value="GO_Central"/>
</dbReference>
<keyword evidence="2" id="KW-0808">Transferase</keyword>
<dbReference type="AlphaFoldDB" id="A0A2G2Z5C5"/>
<reference evidence="4 5" key="1">
    <citation type="journal article" date="2014" name="Nat. Genet.">
        <title>Genome sequence of the hot pepper provides insights into the evolution of pungency in Capsicum species.</title>
        <authorList>
            <person name="Kim S."/>
            <person name="Park M."/>
            <person name="Yeom S.I."/>
            <person name="Kim Y.M."/>
            <person name="Lee J.M."/>
            <person name="Lee H.A."/>
            <person name="Seo E."/>
            <person name="Choi J."/>
            <person name="Cheong K."/>
            <person name="Kim K.T."/>
            <person name="Jung K."/>
            <person name="Lee G.W."/>
            <person name="Oh S.K."/>
            <person name="Bae C."/>
            <person name="Kim S.B."/>
            <person name="Lee H.Y."/>
            <person name="Kim S.Y."/>
            <person name="Kim M.S."/>
            <person name="Kang B.C."/>
            <person name="Jo Y.D."/>
            <person name="Yang H.B."/>
            <person name="Jeong H.J."/>
            <person name="Kang W.H."/>
            <person name="Kwon J.K."/>
            <person name="Shin C."/>
            <person name="Lim J.Y."/>
            <person name="Park J.H."/>
            <person name="Huh J.H."/>
            <person name="Kim J.S."/>
            <person name="Kim B.D."/>
            <person name="Cohen O."/>
            <person name="Paran I."/>
            <person name="Suh M.C."/>
            <person name="Lee S.B."/>
            <person name="Kim Y.K."/>
            <person name="Shin Y."/>
            <person name="Noh S.J."/>
            <person name="Park J."/>
            <person name="Seo Y.S."/>
            <person name="Kwon S.Y."/>
            <person name="Kim H.A."/>
            <person name="Park J.M."/>
            <person name="Kim H.J."/>
            <person name="Choi S.B."/>
            <person name="Bosland P.W."/>
            <person name="Reeves G."/>
            <person name="Jo S.H."/>
            <person name="Lee B.W."/>
            <person name="Cho H.T."/>
            <person name="Choi H.S."/>
            <person name="Lee M.S."/>
            <person name="Yu Y."/>
            <person name="Do Choi Y."/>
            <person name="Park B.S."/>
            <person name="van Deynze A."/>
            <person name="Ashrafi H."/>
            <person name="Hill T."/>
            <person name="Kim W.T."/>
            <person name="Pai H.S."/>
            <person name="Ahn H.K."/>
            <person name="Yeam I."/>
            <person name="Giovannoni J.J."/>
            <person name="Rose J.K."/>
            <person name="Sorensen I."/>
            <person name="Lee S.J."/>
            <person name="Kim R.W."/>
            <person name="Choi I.Y."/>
            <person name="Choi B.S."/>
            <person name="Lim J.S."/>
            <person name="Lee Y.H."/>
            <person name="Choi D."/>
        </authorList>
    </citation>
    <scope>NUCLEOTIDE SEQUENCE [LARGE SCALE GENOMIC DNA]</scope>
    <source>
        <strain evidence="5">cv. CM334</strain>
    </source>
</reference>
<protein>
    <recommendedName>
        <fullName evidence="3">Glycosyltransferase N-terminal domain-containing protein</fullName>
    </recommendedName>
</protein>
<dbReference type="InterPro" id="IPR058980">
    <property type="entry name" value="Glyco_transf_N"/>
</dbReference>
<reference evidence="4 5" key="2">
    <citation type="journal article" date="2017" name="Genome Biol.">
        <title>New reference genome sequences of hot pepper reveal the massive evolution of plant disease-resistance genes by retroduplication.</title>
        <authorList>
            <person name="Kim S."/>
            <person name="Park J."/>
            <person name="Yeom S.I."/>
            <person name="Kim Y.M."/>
            <person name="Seo E."/>
            <person name="Kim K.T."/>
            <person name="Kim M.S."/>
            <person name="Lee J.M."/>
            <person name="Cheong K."/>
            <person name="Shin H.S."/>
            <person name="Kim S.B."/>
            <person name="Han K."/>
            <person name="Lee J."/>
            <person name="Park M."/>
            <person name="Lee H.A."/>
            <person name="Lee H.Y."/>
            <person name="Lee Y."/>
            <person name="Oh S."/>
            <person name="Lee J.H."/>
            <person name="Choi E."/>
            <person name="Choi E."/>
            <person name="Lee S.E."/>
            <person name="Jeon J."/>
            <person name="Kim H."/>
            <person name="Choi G."/>
            <person name="Song H."/>
            <person name="Lee J."/>
            <person name="Lee S.C."/>
            <person name="Kwon J.K."/>
            <person name="Lee H.Y."/>
            <person name="Koo N."/>
            <person name="Hong Y."/>
            <person name="Kim R.W."/>
            <person name="Kang W.H."/>
            <person name="Huh J.H."/>
            <person name="Kang B.C."/>
            <person name="Yang T.J."/>
            <person name="Lee Y.H."/>
            <person name="Bennetzen J.L."/>
            <person name="Choi D."/>
        </authorList>
    </citation>
    <scope>NUCLEOTIDE SEQUENCE [LARGE SCALE GENOMIC DNA]</scope>
    <source>
        <strain evidence="5">cv. CM334</strain>
    </source>
</reference>
<evidence type="ECO:0000313" key="5">
    <source>
        <dbReference type="Proteomes" id="UP000222542"/>
    </source>
</evidence>
<name>A0A2G2Z5C5_CAPAN</name>
<evidence type="ECO:0000313" key="4">
    <source>
        <dbReference type="EMBL" id="PHT77055.1"/>
    </source>
</evidence>
<dbReference type="GO" id="GO:1901135">
    <property type="term" value="P:carbohydrate derivative metabolic process"/>
    <property type="evidence" value="ECO:0007669"/>
    <property type="project" value="UniProtKB-ARBA"/>
</dbReference>
<dbReference type="STRING" id="4072.A0A2G2Z5C5"/>
<dbReference type="PANTHER" id="PTHR48044:SF39">
    <property type="entry name" value="GLYCOSYLTRANSFERASE"/>
    <property type="match status" value="1"/>
</dbReference>